<dbReference type="Proteomes" id="UP000195442">
    <property type="component" value="Unassembled WGS sequence"/>
</dbReference>
<keyword evidence="2" id="KW-1003">Cell membrane</keyword>
<keyword evidence="9" id="KW-0472">Membrane</keyword>
<evidence type="ECO:0000256" key="10">
    <source>
        <dbReference type="PROSITE-ProRule" id="PRU00110"/>
    </source>
</evidence>
<evidence type="ECO:0000313" key="14">
    <source>
        <dbReference type="EMBL" id="SJM89615.1"/>
    </source>
</evidence>
<keyword evidence="7" id="KW-1133">Transmembrane helix</keyword>
<protein>
    <submittedName>
        <fullName evidence="14">Sensor protein GacS</fullName>
        <ecNumber evidence="14">2.7.13.3</ecNumber>
    </submittedName>
</protein>
<evidence type="ECO:0000256" key="4">
    <source>
        <dbReference type="ARBA" id="ARBA00022692"/>
    </source>
</evidence>
<feature type="modified residue" description="Phosphohistidine" evidence="10">
    <location>
        <position position="334"/>
    </location>
</feature>
<dbReference type="SUPFAM" id="SSF47226">
    <property type="entry name" value="Histidine-containing phosphotransfer domain, HPT domain"/>
    <property type="match status" value="1"/>
</dbReference>
<keyword evidence="3 11" id="KW-0597">Phosphoprotein</keyword>
<keyword evidence="15" id="KW-1185">Reference proteome</keyword>
<evidence type="ECO:0000256" key="11">
    <source>
        <dbReference type="PROSITE-ProRule" id="PRU00169"/>
    </source>
</evidence>
<dbReference type="GO" id="GO:0005524">
    <property type="term" value="F:ATP binding"/>
    <property type="evidence" value="ECO:0007669"/>
    <property type="project" value="UniProtKB-KW"/>
</dbReference>
<evidence type="ECO:0000259" key="13">
    <source>
        <dbReference type="PROSITE" id="PS50894"/>
    </source>
</evidence>
<organism evidence="14 15">
    <name type="scientific">Crenothrix polyspora</name>
    <dbReference type="NCBI Taxonomy" id="360316"/>
    <lineage>
        <taxon>Bacteria</taxon>
        <taxon>Pseudomonadati</taxon>
        <taxon>Pseudomonadota</taxon>
        <taxon>Gammaproteobacteria</taxon>
        <taxon>Methylococcales</taxon>
        <taxon>Crenotrichaceae</taxon>
        <taxon>Crenothrix</taxon>
    </lineage>
</organism>
<dbReference type="PROSITE" id="PS50110">
    <property type="entry name" value="RESPONSE_REGULATORY"/>
    <property type="match status" value="2"/>
</dbReference>
<proteinExistence type="predicted"/>
<evidence type="ECO:0000256" key="8">
    <source>
        <dbReference type="ARBA" id="ARBA00023012"/>
    </source>
</evidence>
<dbReference type="EC" id="2.7.13.3" evidence="14"/>
<evidence type="ECO:0000256" key="1">
    <source>
        <dbReference type="ARBA" id="ARBA00004651"/>
    </source>
</evidence>
<evidence type="ECO:0000256" key="7">
    <source>
        <dbReference type="ARBA" id="ARBA00022989"/>
    </source>
</evidence>
<dbReference type="InterPro" id="IPR001789">
    <property type="entry name" value="Sig_transdc_resp-reg_receiver"/>
</dbReference>
<evidence type="ECO:0000256" key="2">
    <source>
        <dbReference type="ARBA" id="ARBA00022475"/>
    </source>
</evidence>
<dbReference type="InterPro" id="IPR036641">
    <property type="entry name" value="HPT_dom_sf"/>
</dbReference>
<accession>A0A1R4H074</accession>
<feature type="domain" description="HPt" evidence="13">
    <location>
        <begin position="295"/>
        <end position="391"/>
    </location>
</feature>
<dbReference type="GO" id="GO:0005886">
    <property type="term" value="C:plasma membrane"/>
    <property type="evidence" value="ECO:0007669"/>
    <property type="project" value="UniProtKB-SubCell"/>
</dbReference>
<dbReference type="AlphaFoldDB" id="A0A1R4H074"/>
<dbReference type="Pfam" id="PF00072">
    <property type="entry name" value="Response_reg"/>
    <property type="match status" value="2"/>
</dbReference>
<dbReference type="SMART" id="SM00448">
    <property type="entry name" value="REC"/>
    <property type="match status" value="2"/>
</dbReference>
<feature type="domain" description="Response regulatory" evidence="12">
    <location>
        <begin position="1"/>
        <end position="99"/>
    </location>
</feature>
<dbReference type="PANTHER" id="PTHR45339:SF1">
    <property type="entry name" value="HYBRID SIGNAL TRANSDUCTION HISTIDINE KINASE J"/>
    <property type="match status" value="1"/>
</dbReference>
<feature type="domain" description="Response regulatory" evidence="12">
    <location>
        <begin position="124"/>
        <end position="243"/>
    </location>
</feature>
<keyword evidence="4" id="KW-0812">Transmembrane</keyword>
<dbReference type="PANTHER" id="PTHR45339">
    <property type="entry name" value="HYBRID SIGNAL TRANSDUCTION HISTIDINE KINASE J"/>
    <property type="match status" value="1"/>
</dbReference>
<gene>
    <name evidence="14" type="ORF">CRENPOLYSF2_1240001</name>
</gene>
<name>A0A1R4H074_9GAMM</name>
<dbReference type="Gene3D" id="3.40.50.2300">
    <property type="match status" value="2"/>
</dbReference>
<dbReference type="EMBL" id="FUKJ01000029">
    <property type="protein sequence ID" value="SJM89615.1"/>
    <property type="molecule type" value="Genomic_DNA"/>
</dbReference>
<comment type="subcellular location">
    <subcellularLocation>
        <location evidence="1">Cell membrane</location>
        <topology evidence="1">Multi-pass membrane protein</topology>
    </subcellularLocation>
</comment>
<dbReference type="PROSITE" id="PS50894">
    <property type="entry name" value="HPT"/>
    <property type="match status" value="1"/>
</dbReference>
<feature type="modified residue" description="4-aspartylphosphate" evidence="11">
    <location>
        <position position="32"/>
    </location>
</feature>
<evidence type="ECO:0000256" key="3">
    <source>
        <dbReference type="ARBA" id="ARBA00022553"/>
    </source>
</evidence>
<keyword evidence="5" id="KW-0547">Nucleotide-binding</keyword>
<dbReference type="Gene3D" id="1.20.120.160">
    <property type="entry name" value="HPT domain"/>
    <property type="match status" value="1"/>
</dbReference>
<keyword evidence="14" id="KW-0808">Transferase</keyword>
<feature type="modified residue" description="4-aspartylphosphate" evidence="11">
    <location>
        <position position="173"/>
    </location>
</feature>
<keyword evidence="6" id="KW-0067">ATP-binding</keyword>
<dbReference type="CDD" id="cd17546">
    <property type="entry name" value="REC_hyHK_CKI1_RcsC-like"/>
    <property type="match status" value="2"/>
</dbReference>
<evidence type="ECO:0000313" key="15">
    <source>
        <dbReference type="Proteomes" id="UP000195442"/>
    </source>
</evidence>
<dbReference type="GO" id="GO:0000160">
    <property type="term" value="P:phosphorelay signal transduction system"/>
    <property type="evidence" value="ECO:0007669"/>
    <property type="project" value="UniProtKB-KW"/>
</dbReference>
<sequence length="391" mass="42525">MSVDAVASALSALELLRKPGDGQPLYNLVIIDMKMIGMNGLELGRRIKADPVLAQIPLVMVTSTQLKDEAVTAKKAGFAAYLVKPIRKADLQHSLLNALRLDSAAAVTDKPDLQHSISTTLTAHILLAEDNTVNQEVAKYMLEGFGCTVDVVCNGLEALQAVARNAYHLVLMDCMMPEMDGYTATATIRRQQSLGQLPAFPIVALTANAIEGDREKCLIAGMDDYLSKPFKAESLQRMIKMWVKTSTVIMPNAPELDASNAALERTAPPEPPKSTGSIINKAALDMIRDLDSDGGNDLLQRIIRLYLSSADTLIESLERAFGMGEIDAIRMASHTLKSSSSQVGADGLAELCREVENEARNHHHFDVSGKMLLHVKQEFINTRVALEAYLG</sequence>
<evidence type="ECO:0000256" key="6">
    <source>
        <dbReference type="ARBA" id="ARBA00022840"/>
    </source>
</evidence>
<keyword evidence="8" id="KW-0902">Two-component regulatory system</keyword>
<evidence type="ECO:0000256" key="5">
    <source>
        <dbReference type="ARBA" id="ARBA00022741"/>
    </source>
</evidence>
<dbReference type="GO" id="GO:0004673">
    <property type="term" value="F:protein histidine kinase activity"/>
    <property type="evidence" value="ECO:0007669"/>
    <property type="project" value="UniProtKB-EC"/>
</dbReference>
<dbReference type="InterPro" id="IPR011006">
    <property type="entry name" value="CheY-like_superfamily"/>
</dbReference>
<dbReference type="SUPFAM" id="SSF52172">
    <property type="entry name" value="CheY-like"/>
    <property type="match status" value="2"/>
</dbReference>
<evidence type="ECO:0000259" key="12">
    <source>
        <dbReference type="PROSITE" id="PS50110"/>
    </source>
</evidence>
<evidence type="ECO:0000256" key="9">
    <source>
        <dbReference type="ARBA" id="ARBA00023136"/>
    </source>
</evidence>
<dbReference type="InterPro" id="IPR008207">
    <property type="entry name" value="Sig_transdc_His_kin_Hpt_dom"/>
</dbReference>
<reference evidence="15" key="1">
    <citation type="submission" date="2017-02" db="EMBL/GenBank/DDBJ databases">
        <authorList>
            <person name="Daims H."/>
        </authorList>
    </citation>
    <scope>NUCLEOTIDE SEQUENCE [LARGE SCALE GENOMIC DNA]</scope>
</reference>
<dbReference type="Pfam" id="PF01627">
    <property type="entry name" value="Hpt"/>
    <property type="match status" value="1"/>
</dbReference>